<dbReference type="Gene3D" id="3.40.50.300">
    <property type="entry name" value="P-loop containing nucleotide triphosphate hydrolases"/>
    <property type="match status" value="1"/>
</dbReference>
<dbReference type="Proteomes" id="UP000609064">
    <property type="component" value="Unassembled WGS sequence"/>
</dbReference>
<sequence length="208" mass="22759">MLACSELSFSYDTKKTFNFPSFSCEKGETLLILGNSGTGKTTLLHLLALLLTPNGGSIKINNNELATLSAKESTKMRANHLGIIYQKPHFVSSLSVLDNLLLANYLADQKESKEQAQKLANNLGISGLLDKKTSMLSGGEQQRVSIARALMNNPDVILADEPTSNLDDENCEKVIQLLENQSKNIGAALIIVTHDQRLKDNFKNIITL</sequence>
<comment type="caution">
    <text evidence="4">The sequence shown here is derived from an EMBL/GenBank/DDBJ whole genome shotgun (WGS) entry which is preliminary data.</text>
</comment>
<protein>
    <submittedName>
        <fullName evidence="4">ABC transporter ATP-binding protein</fullName>
    </submittedName>
</protein>
<dbReference type="PANTHER" id="PTHR24220">
    <property type="entry name" value="IMPORT ATP-BINDING PROTEIN"/>
    <property type="match status" value="1"/>
</dbReference>
<dbReference type="Pfam" id="PF00005">
    <property type="entry name" value="ABC_tran"/>
    <property type="match status" value="1"/>
</dbReference>
<dbReference type="InterPro" id="IPR015854">
    <property type="entry name" value="ABC_transpr_LolD-like"/>
</dbReference>
<dbReference type="PROSITE" id="PS00211">
    <property type="entry name" value="ABC_TRANSPORTER_1"/>
    <property type="match status" value="1"/>
</dbReference>
<dbReference type="InterPro" id="IPR003593">
    <property type="entry name" value="AAA+_ATPase"/>
</dbReference>
<dbReference type="InterPro" id="IPR027417">
    <property type="entry name" value="P-loop_NTPase"/>
</dbReference>
<evidence type="ECO:0000259" key="3">
    <source>
        <dbReference type="PROSITE" id="PS50893"/>
    </source>
</evidence>
<dbReference type="SMART" id="SM00382">
    <property type="entry name" value="AAA"/>
    <property type="match status" value="1"/>
</dbReference>
<dbReference type="GO" id="GO:0016887">
    <property type="term" value="F:ATP hydrolysis activity"/>
    <property type="evidence" value="ECO:0007669"/>
    <property type="project" value="InterPro"/>
</dbReference>
<keyword evidence="2 4" id="KW-0067">ATP-binding</keyword>
<dbReference type="EMBL" id="BMKK01000004">
    <property type="protein sequence ID" value="GGD56405.1"/>
    <property type="molecule type" value="Genomic_DNA"/>
</dbReference>
<keyword evidence="5" id="KW-1185">Reference proteome</keyword>
<dbReference type="RefSeq" id="WP_188765994.1">
    <property type="nucleotide sequence ID" value="NZ_BMKK01000004.1"/>
</dbReference>
<proteinExistence type="predicted"/>
<dbReference type="GO" id="GO:0022857">
    <property type="term" value="F:transmembrane transporter activity"/>
    <property type="evidence" value="ECO:0007669"/>
    <property type="project" value="TreeGrafter"/>
</dbReference>
<dbReference type="InterPro" id="IPR003439">
    <property type="entry name" value="ABC_transporter-like_ATP-bd"/>
</dbReference>
<reference evidence="4" key="2">
    <citation type="submission" date="2020-09" db="EMBL/GenBank/DDBJ databases">
        <authorList>
            <person name="Sun Q."/>
            <person name="Zhou Y."/>
        </authorList>
    </citation>
    <scope>NUCLEOTIDE SEQUENCE</scope>
    <source>
        <strain evidence="4">CGMCC 1.15958</strain>
    </source>
</reference>
<dbReference type="SUPFAM" id="SSF52540">
    <property type="entry name" value="P-loop containing nucleoside triphosphate hydrolases"/>
    <property type="match status" value="1"/>
</dbReference>
<feature type="domain" description="ABC transporter" evidence="3">
    <location>
        <begin position="2"/>
        <end position="208"/>
    </location>
</feature>
<reference evidence="4" key="1">
    <citation type="journal article" date="2014" name="Int. J. Syst. Evol. Microbiol.">
        <title>Complete genome sequence of Corynebacterium casei LMG S-19264T (=DSM 44701T), isolated from a smear-ripened cheese.</title>
        <authorList>
            <consortium name="US DOE Joint Genome Institute (JGI-PGF)"/>
            <person name="Walter F."/>
            <person name="Albersmeier A."/>
            <person name="Kalinowski J."/>
            <person name="Ruckert C."/>
        </authorList>
    </citation>
    <scope>NUCLEOTIDE SEQUENCE</scope>
    <source>
        <strain evidence="4">CGMCC 1.15958</strain>
    </source>
</reference>
<evidence type="ECO:0000256" key="2">
    <source>
        <dbReference type="ARBA" id="ARBA00022840"/>
    </source>
</evidence>
<dbReference type="PANTHER" id="PTHR24220:SF611">
    <property type="entry name" value="ATP-BINDING COMPONENT OF ABC TRANSPORTER-RELATED"/>
    <property type="match status" value="1"/>
</dbReference>
<name>A0A917DP27_9BACT</name>
<evidence type="ECO:0000313" key="5">
    <source>
        <dbReference type="Proteomes" id="UP000609064"/>
    </source>
</evidence>
<dbReference type="PROSITE" id="PS50893">
    <property type="entry name" value="ABC_TRANSPORTER_2"/>
    <property type="match status" value="1"/>
</dbReference>
<organism evidence="4 5">
    <name type="scientific">Emticicia aquatilis</name>
    <dbReference type="NCBI Taxonomy" id="1537369"/>
    <lineage>
        <taxon>Bacteria</taxon>
        <taxon>Pseudomonadati</taxon>
        <taxon>Bacteroidota</taxon>
        <taxon>Cytophagia</taxon>
        <taxon>Cytophagales</taxon>
        <taxon>Leadbetterellaceae</taxon>
        <taxon>Emticicia</taxon>
    </lineage>
</organism>
<dbReference type="GO" id="GO:0005524">
    <property type="term" value="F:ATP binding"/>
    <property type="evidence" value="ECO:0007669"/>
    <property type="project" value="UniProtKB-KW"/>
</dbReference>
<keyword evidence="1" id="KW-0547">Nucleotide-binding</keyword>
<evidence type="ECO:0000313" key="4">
    <source>
        <dbReference type="EMBL" id="GGD56405.1"/>
    </source>
</evidence>
<evidence type="ECO:0000256" key="1">
    <source>
        <dbReference type="ARBA" id="ARBA00022741"/>
    </source>
</evidence>
<dbReference type="AlphaFoldDB" id="A0A917DP27"/>
<gene>
    <name evidence="4" type="ORF">GCM10011514_20570</name>
</gene>
<dbReference type="InterPro" id="IPR017871">
    <property type="entry name" value="ABC_transporter-like_CS"/>
</dbReference>
<dbReference type="GO" id="GO:0005886">
    <property type="term" value="C:plasma membrane"/>
    <property type="evidence" value="ECO:0007669"/>
    <property type="project" value="TreeGrafter"/>
</dbReference>
<accession>A0A917DP27</accession>